<keyword evidence="2" id="KW-1185">Reference proteome</keyword>
<dbReference type="EMBL" id="BNEC01000003">
    <property type="protein sequence ID" value="GHI67476.1"/>
    <property type="molecule type" value="Genomic_DNA"/>
</dbReference>
<proteinExistence type="predicted"/>
<comment type="caution">
    <text evidence="1">The sequence shown here is derived from an EMBL/GenBank/DDBJ whole genome shotgun (WGS) entry which is preliminary data.</text>
</comment>
<gene>
    <name evidence="1" type="ORF">Snoj_13940</name>
</gene>
<organism evidence="1 2">
    <name type="scientific">Streptomyces nojiriensis</name>
    <dbReference type="NCBI Taxonomy" id="66374"/>
    <lineage>
        <taxon>Bacteria</taxon>
        <taxon>Bacillati</taxon>
        <taxon>Actinomycetota</taxon>
        <taxon>Actinomycetes</taxon>
        <taxon>Kitasatosporales</taxon>
        <taxon>Streptomycetaceae</taxon>
        <taxon>Streptomyces</taxon>
    </lineage>
</organism>
<evidence type="ECO:0000313" key="2">
    <source>
        <dbReference type="Proteomes" id="UP000613974"/>
    </source>
</evidence>
<protein>
    <submittedName>
        <fullName evidence="1">Uncharacterized protein</fullName>
    </submittedName>
</protein>
<accession>A0ABQ3SH66</accession>
<name>A0ABQ3SH66_9ACTN</name>
<evidence type="ECO:0000313" key="1">
    <source>
        <dbReference type="EMBL" id="GHI67476.1"/>
    </source>
</evidence>
<dbReference type="Proteomes" id="UP000613974">
    <property type="component" value="Unassembled WGS sequence"/>
</dbReference>
<sequence length="40" mass="4294">MADHRPTAGPAVVRDVVPEEAALRQDLVGNGVVLLRDERA</sequence>
<reference evidence="2" key="1">
    <citation type="submission" date="2023-07" db="EMBL/GenBank/DDBJ databases">
        <title>Whole genome shotgun sequence of Streptomyces nojiriensis NBRC 13794.</title>
        <authorList>
            <person name="Komaki H."/>
            <person name="Tamura T."/>
        </authorList>
    </citation>
    <scope>NUCLEOTIDE SEQUENCE [LARGE SCALE GENOMIC DNA]</scope>
    <source>
        <strain evidence="2">NBRC 13794</strain>
    </source>
</reference>